<dbReference type="Pfam" id="PF08531">
    <property type="entry name" value="Bac_rhamnosid_N"/>
    <property type="match status" value="1"/>
</dbReference>
<feature type="non-terminal residue" evidence="3">
    <location>
        <position position="214"/>
    </location>
</feature>
<feature type="domain" description="Bacterial alpha-L-rhamnosidase N-terminal" evidence="2">
    <location>
        <begin position="1"/>
        <end position="148"/>
    </location>
</feature>
<dbReference type="PANTHER" id="PTHR33307:SF6">
    <property type="entry name" value="ALPHA-RHAMNOSIDASE (EUROFUNG)-RELATED"/>
    <property type="match status" value="1"/>
</dbReference>
<dbReference type="Pfam" id="PF05592">
    <property type="entry name" value="Bac_rhamnosid"/>
    <property type="match status" value="1"/>
</dbReference>
<gene>
    <name evidence="3" type="ORF">SCUCBS95973_003984</name>
</gene>
<organism evidence="3 4">
    <name type="scientific">Sporothrix curviconia</name>
    <dbReference type="NCBI Taxonomy" id="1260050"/>
    <lineage>
        <taxon>Eukaryota</taxon>
        <taxon>Fungi</taxon>
        <taxon>Dikarya</taxon>
        <taxon>Ascomycota</taxon>
        <taxon>Pezizomycotina</taxon>
        <taxon>Sordariomycetes</taxon>
        <taxon>Sordariomycetidae</taxon>
        <taxon>Ophiostomatales</taxon>
        <taxon>Ophiostomataceae</taxon>
        <taxon>Sporothrix</taxon>
    </lineage>
</organism>
<keyword evidence="4" id="KW-1185">Reference proteome</keyword>
<dbReference type="InterPro" id="IPR013737">
    <property type="entry name" value="Bac_rhamnosid_N"/>
</dbReference>
<dbReference type="InterPro" id="IPR016007">
    <property type="entry name" value="Alpha_rhamnosid"/>
</dbReference>
<evidence type="ECO:0000313" key="4">
    <source>
        <dbReference type="Proteomes" id="UP001642405"/>
    </source>
</evidence>
<dbReference type="InterPro" id="IPR008902">
    <property type="entry name" value="Rhamnosid_concanavalin"/>
</dbReference>
<dbReference type="Proteomes" id="UP001642405">
    <property type="component" value="Unassembled WGS sequence"/>
</dbReference>
<accession>A0ABP0BJZ1</accession>
<name>A0ABP0BJZ1_9PEZI</name>
<dbReference type="EMBL" id="CAWUHB010000018">
    <property type="protein sequence ID" value="CAK7219919.1"/>
    <property type="molecule type" value="Genomic_DNA"/>
</dbReference>
<feature type="domain" description="Alpha-L-rhamnosidase concanavalin-like" evidence="1">
    <location>
        <begin position="158"/>
        <end position="212"/>
    </location>
</feature>
<evidence type="ECO:0000313" key="3">
    <source>
        <dbReference type="EMBL" id="CAK7219919.1"/>
    </source>
</evidence>
<proteinExistence type="predicted"/>
<sequence length="214" mass="24351">MAPGWTGYKNRLLYSTFDVTQQLRMAKTEACVLGVEVAEGWFAGRLSWGDRRYLYGNRLAFLAQLEIRYKDRDQAYVIISDNTWKSHHSATIRAEIYDGEDYDIREETLGWNSDPSFRESQSWIATEELEFPSAHLVSSDTPPVRITETVSPIKIFKSASGKTLIDFGQNLVGTLHVRLPSTDNEGHVITFTHAEVLEHDELGTRPLRSAKQID</sequence>
<evidence type="ECO:0000259" key="2">
    <source>
        <dbReference type="Pfam" id="PF08531"/>
    </source>
</evidence>
<dbReference type="PANTHER" id="PTHR33307">
    <property type="entry name" value="ALPHA-RHAMNOSIDASE (EUROFUNG)"/>
    <property type="match status" value="1"/>
</dbReference>
<dbReference type="Gene3D" id="2.60.120.260">
    <property type="entry name" value="Galactose-binding domain-like"/>
    <property type="match status" value="2"/>
</dbReference>
<reference evidence="3 4" key="1">
    <citation type="submission" date="2024-01" db="EMBL/GenBank/DDBJ databases">
        <authorList>
            <person name="Allen C."/>
            <person name="Tagirdzhanova G."/>
        </authorList>
    </citation>
    <scope>NUCLEOTIDE SEQUENCE [LARGE SCALE GENOMIC DNA]</scope>
</reference>
<protein>
    <submittedName>
        <fullName evidence="3">Uncharacterized protein</fullName>
    </submittedName>
</protein>
<evidence type="ECO:0000259" key="1">
    <source>
        <dbReference type="Pfam" id="PF05592"/>
    </source>
</evidence>
<comment type="caution">
    <text evidence="3">The sequence shown here is derived from an EMBL/GenBank/DDBJ whole genome shotgun (WGS) entry which is preliminary data.</text>
</comment>